<evidence type="ECO:0000313" key="1">
    <source>
        <dbReference type="EMBL" id="CPR15938.1"/>
    </source>
</evidence>
<dbReference type="Proteomes" id="UP000044377">
    <property type="component" value="Unassembled WGS sequence"/>
</dbReference>
<evidence type="ECO:0000313" key="2">
    <source>
        <dbReference type="Proteomes" id="UP000044377"/>
    </source>
</evidence>
<dbReference type="STRING" id="1109412.BN1221_01799c"/>
<dbReference type="AlphaFoldDB" id="A0A0G4JUF1"/>
<keyword evidence="2" id="KW-1185">Reference proteome</keyword>
<dbReference type="InterPro" id="IPR029044">
    <property type="entry name" value="Nucleotide-diphossugar_trans"/>
</dbReference>
<name>A0A0G4JUF1_9GAMM</name>
<sequence length="302" mass="35153">MNMNITSVVIIYNSNLKDSDTLKSILKCDLENIKLEICIWNNGPSLLNESDVSDFLSVFKQNDIRVKIYQDTRNLSLSKIYNFFIKNENYEFITILDQDSSLPIDYYTRITAHHGADIVAPIIIAEKNGVSVQTDPHFYGDVNLMIGEGKVDMKIDSVMSGLAMSQKGIDKIISFRGYVFEERLAFYGIDSDLFRIINIMDDNNKTLKIYCANRINHSFAMFDLANKKNAFRIMEIFYFKSFIRNEYQKKSRASTIFIYLRDFLRGKIEFQRMKNLLIFTMDNKHPRSKIEIEKTIVPTHSI</sequence>
<gene>
    <name evidence="1" type="ORF">BN1221_01799c</name>
</gene>
<reference evidence="2" key="1">
    <citation type="submission" date="2015-01" db="EMBL/GenBank/DDBJ databases">
        <authorList>
            <person name="Paterson Steve"/>
        </authorList>
    </citation>
    <scope>NUCLEOTIDE SEQUENCE [LARGE SCALE GENOMIC DNA]</scope>
    <source>
        <strain evidence="2">OBR1</strain>
    </source>
</reference>
<dbReference type="EMBL" id="CGIG01000001">
    <property type="protein sequence ID" value="CPR15938.1"/>
    <property type="molecule type" value="Genomic_DNA"/>
</dbReference>
<dbReference type="CDD" id="cd00761">
    <property type="entry name" value="Glyco_tranf_GTA_type"/>
    <property type="match status" value="1"/>
</dbReference>
<proteinExistence type="predicted"/>
<dbReference type="Gene3D" id="3.90.550.10">
    <property type="entry name" value="Spore Coat Polysaccharide Biosynthesis Protein SpsA, Chain A"/>
    <property type="match status" value="1"/>
</dbReference>
<accession>A0A0G4JUF1</accession>
<organism evidence="1 2">
    <name type="scientific">Brenneria goodwinii</name>
    <dbReference type="NCBI Taxonomy" id="1109412"/>
    <lineage>
        <taxon>Bacteria</taxon>
        <taxon>Pseudomonadati</taxon>
        <taxon>Pseudomonadota</taxon>
        <taxon>Gammaproteobacteria</taxon>
        <taxon>Enterobacterales</taxon>
        <taxon>Pectobacteriaceae</taxon>
        <taxon>Brenneria</taxon>
    </lineage>
</organism>
<protein>
    <recommendedName>
        <fullName evidence="3">Glycosyltransferase 2-like domain-containing protein</fullName>
    </recommendedName>
</protein>
<dbReference type="SUPFAM" id="SSF53448">
    <property type="entry name" value="Nucleotide-diphospho-sugar transferases"/>
    <property type="match status" value="1"/>
</dbReference>
<dbReference type="OrthoDB" id="5829996at2"/>
<evidence type="ECO:0008006" key="3">
    <source>
        <dbReference type="Google" id="ProtNLM"/>
    </source>
</evidence>